<evidence type="ECO:0000313" key="3">
    <source>
        <dbReference type="Proteomes" id="UP000092495"/>
    </source>
</evidence>
<keyword evidence="3" id="KW-1185">Reference proteome</keyword>
<dbReference type="OrthoDB" id="1700445at2"/>
<feature type="transmembrane region" description="Helical" evidence="1">
    <location>
        <begin position="158"/>
        <end position="184"/>
    </location>
</feature>
<evidence type="ECO:0008006" key="4">
    <source>
        <dbReference type="Google" id="ProtNLM"/>
    </source>
</evidence>
<evidence type="ECO:0000313" key="2">
    <source>
        <dbReference type="EMBL" id="ANU22570.1"/>
    </source>
</evidence>
<feature type="transmembrane region" description="Helical" evidence="1">
    <location>
        <begin position="330"/>
        <end position="349"/>
    </location>
</feature>
<dbReference type="STRING" id="414778.BCM40_04015"/>
<keyword evidence="1" id="KW-0812">Transmembrane</keyword>
<feature type="transmembrane region" description="Helical" evidence="1">
    <location>
        <begin position="305"/>
        <end position="324"/>
    </location>
</feature>
<gene>
    <name evidence="2" type="ORF">BCM40_04015</name>
</gene>
<feature type="transmembrane region" description="Helical" evidence="1">
    <location>
        <begin position="20"/>
        <end position="40"/>
    </location>
</feature>
<organism evidence="2 3">
    <name type="scientific">Planococcus donghaensis</name>
    <dbReference type="NCBI Taxonomy" id="414778"/>
    <lineage>
        <taxon>Bacteria</taxon>
        <taxon>Bacillati</taxon>
        <taxon>Bacillota</taxon>
        <taxon>Bacilli</taxon>
        <taxon>Bacillales</taxon>
        <taxon>Caryophanaceae</taxon>
        <taxon>Planococcus</taxon>
    </lineage>
</organism>
<feature type="transmembrane region" description="Helical" evidence="1">
    <location>
        <begin position="196"/>
        <end position="216"/>
    </location>
</feature>
<protein>
    <recommendedName>
        <fullName evidence="4">Glucosyl transferase GtrII</fullName>
    </recommendedName>
</protein>
<dbReference type="EMBL" id="CP016543">
    <property type="protein sequence ID" value="ANU22570.1"/>
    <property type="molecule type" value="Genomic_DNA"/>
</dbReference>
<proteinExistence type="predicted"/>
<dbReference type="Proteomes" id="UP000092495">
    <property type="component" value="Chromosome"/>
</dbReference>
<evidence type="ECO:0000256" key="1">
    <source>
        <dbReference type="SAM" id="Phobius"/>
    </source>
</evidence>
<dbReference type="Pfam" id="PF14264">
    <property type="entry name" value="Glucos_trans_II"/>
    <property type="match status" value="1"/>
</dbReference>
<keyword evidence="1" id="KW-1133">Transmembrane helix</keyword>
<dbReference type="InterPro" id="IPR025686">
    <property type="entry name" value="Glucos_trans_II"/>
</dbReference>
<dbReference type="AlphaFoldDB" id="A0A1C7EFE6"/>
<dbReference type="KEGG" id="pdg:BCM40_04015"/>
<feature type="transmembrane region" description="Helical" evidence="1">
    <location>
        <begin position="361"/>
        <end position="386"/>
    </location>
</feature>
<keyword evidence="1" id="KW-0472">Membrane</keyword>
<dbReference type="RefSeq" id="WP_065525674.1">
    <property type="nucleotide sequence ID" value="NZ_CP016543.2"/>
</dbReference>
<feature type="transmembrane region" description="Helical" evidence="1">
    <location>
        <begin position="77"/>
        <end position="97"/>
    </location>
</feature>
<name>A0A1C7EFE6_9BACL</name>
<accession>A0A1C7EFE6</accession>
<feature type="transmembrane region" description="Helical" evidence="1">
    <location>
        <begin position="275"/>
        <end position="293"/>
    </location>
</feature>
<sequence>MPEEFLLKLKSSIKPQWKTAFITAFITGFLCHMFVFTNTLPNHDSLINTHSPQLKADSGRFFLSPFSGISSYFDLPWINGMLAIFYLALLAVMLIELFQLKKTFSILAVSGLVVTFPTIASTFSYMFTADGYLVSFLMTVSAILITQKYKYGFIPASILFYIGVGIYQANLPLLLTLILVFLVTEIMGRKITTLQLALYSFRFLALASIGMVLYILHFKLYTTLFAGNLTSYQGLDSVGKNDVSIFEHFQQIHEAFSLFFFRGFITDFPVNLFEWLNIAVFTLIGLGFILLLIQNSKFISKMNVIFAILMVLLMPLTSYILYFMSAELTYHMLMVFALVSFYLLPVVFYEHLSVPTLSTKIFSWLNVLIVLVTIFNFALISNIAYLNMELKYEKSTALVNRLISRIEQTENVSPSSKLAIIGRYRMDSTLSSRSIPESIPKMTGSLGDSIVLYPYHYKDMMQHHFGVTYEFASEQEYKEIEASEAFAAMEAWPSKKAVRIINNVVVVKLQN</sequence>
<feature type="transmembrane region" description="Helical" evidence="1">
    <location>
        <begin position="104"/>
        <end position="127"/>
    </location>
</feature>
<reference evidence="2" key="1">
    <citation type="submission" date="2016-10" db="EMBL/GenBank/DDBJ databases">
        <authorList>
            <person name="See-Too W.S."/>
        </authorList>
    </citation>
    <scope>NUCLEOTIDE SEQUENCE</scope>
    <source>
        <strain evidence="2">DSM 22276</strain>
    </source>
</reference>